<organism evidence="1 2">
    <name type="scientific">Methylobacterium brachythecii</name>
    <dbReference type="NCBI Taxonomy" id="1176177"/>
    <lineage>
        <taxon>Bacteria</taxon>
        <taxon>Pseudomonadati</taxon>
        <taxon>Pseudomonadota</taxon>
        <taxon>Alphaproteobacteria</taxon>
        <taxon>Hyphomicrobiales</taxon>
        <taxon>Methylobacteriaceae</taxon>
        <taxon>Methylobacterium</taxon>
    </lineage>
</organism>
<protein>
    <submittedName>
        <fullName evidence="1">Uncharacterized protein</fullName>
    </submittedName>
</protein>
<reference evidence="2" key="1">
    <citation type="journal article" date="2019" name="Int. J. Syst. Evol. Microbiol.">
        <title>The Global Catalogue of Microorganisms (GCM) 10K type strain sequencing project: providing services to taxonomists for standard genome sequencing and annotation.</title>
        <authorList>
            <consortium name="The Broad Institute Genomics Platform"/>
            <consortium name="The Broad Institute Genome Sequencing Center for Infectious Disease"/>
            <person name="Wu L."/>
            <person name="Ma J."/>
        </authorList>
    </citation>
    <scope>NUCLEOTIDE SEQUENCE [LARGE SCALE GENOMIC DNA]</scope>
    <source>
        <strain evidence="2">NBRC 107710</strain>
    </source>
</reference>
<keyword evidence="2" id="KW-1185">Reference proteome</keyword>
<comment type="caution">
    <text evidence="1">The sequence shown here is derived from an EMBL/GenBank/DDBJ whole genome shotgun (WGS) entry which is preliminary data.</text>
</comment>
<proteinExistence type="predicted"/>
<gene>
    <name evidence="1" type="ORF">GCM10007884_22930</name>
</gene>
<dbReference type="Proteomes" id="UP001156881">
    <property type="component" value="Unassembled WGS sequence"/>
</dbReference>
<name>A0ABQ6D6S5_9HYPH</name>
<accession>A0ABQ6D6S5</accession>
<evidence type="ECO:0000313" key="2">
    <source>
        <dbReference type="Proteomes" id="UP001156881"/>
    </source>
</evidence>
<evidence type="ECO:0000313" key="1">
    <source>
        <dbReference type="EMBL" id="GLS44305.1"/>
    </source>
</evidence>
<sequence length="72" mass="7553">MPDEGAEMIALQYVIVRNGHGPTNSAKEADGSDNLCPRNGLDYFLRKLGDVCAAAVGSVIGKTPKVPEPPEA</sequence>
<dbReference type="EMBL" id="BSPG01000010">
    <property type="protein sequence ID" value="GLS44305.1"/>
    <property type="molecule type" value="Genomic_DNA"/>
</dbReference>